<protein>
    <submittedName>
        <fullName evidence="2">Uncharacterized protein</fullName>
    </submittedName>
</protein>
<dbReference type="Proteomes" id="UP001152561">
    <property type="component" value="Unassembled WGS sequence"/>
</dbReference>
<evidence type="ECO:0000313" key="3">
    <source>
        <dbReference type="Proteomes" id="UP001152561"/>
    </source>
</evidence>
<feature type="region of interest" description="Disordered" evidence="1">
    <location>
        <begin position="43"/>
        <end position="71"/>
    </location>
</feature>
<reference evidence="3" key="1">
    <citation type="journal article" date="2023" name="Proc. Natl. Acad. Sci. U.S.A.">
        <title>Genomic and structural basis for evolution of tropane alkaloid biosynthesis.</title>
        <authorList>
            <person name="Wanga Y.-J."/>
            <person name="Taina T."/>
            <person name="Yua J.-Y."/>
            <person name="Lia J."/>
            <person name="Xua B."/>
            <person name="Chenc J."/>
            <person name="D'Auriad J.C."/>
            <person name="Huanga J.-P."/>
            <person name="Huanga S.-X."/>
        </authorList>
    </citation>
    <scope>NUCLEOTIDE SEQUENCE [LARGE SCALE GENOMIC DNA]</scope>
    <source>
        <strain evidence="3">cv. KIB-2019</strain>
    </source>
</reference>
<dbReference type="AlphaFoldDB" id="A0A9Q1LCI3"/>
<accession>A0A9Q1LCI3</accession>
<dbReference type="EMBL" id="JAJAGQ010000020">
    <property type="protein sequence ID" value="KAJ8532996.1"/>
    <property type="molecule type" value="Genomic_DNA"/>
</dbReference>
<proteinExistence type="predicted"/>
<comment type="caution">
    <text evidence="2">The sequence shown here is derived from an EMBL/GenBank/DDBJ whole genome shotgun (WGS) entry which is preliminary data.</text>
</comment>
<organism evidence="2 3">
    <name type="scientific">Anisodus acutangulus</name>
    <dbReference type="NCBI Taxonomy" id="402998"/>
    <lineage>
        <taxon>Eukaryota</taxon>
        <taxon>Viridiplantae</taxon>
        <taxon>Streptophyta</taxon>
        <taxon>Embryophyta</taxon>
        <taxon>Tracheophyta</taxon>
        <taxon>Spermatophyta</taxon>
        <taxon>Magnoliopsida</taxon>
        <taxon>eudicotyledons</taxon>
        <taxon>Gunneridae</taxon>
        <taxon>Pentapetalae</taxon>
        <taxon>asterids</taxon>
        <taxon>lamiids</taxon>
        <taxon>Solanales</taxon>
        <taxon>Solanaceae</taxon>
        <taxon>Solanoideae</taxon>
        <taxon>Hyoscyameae</taxon>
        <taxon>Anisodus</taxon>
    </lineage>
</organism>
<evidence type="ECO:0000313" key="2">
    <source>
        <dbReference type="EMBL" id="KAJ8532996.1"/>
    </source>
</evidence>
<gene>
    <name evidence="2" type="ORF">K7X08_015885</name>
</gene>
<sequence length="71" mass="7892">MQTPLSPFVANTAVAIPIQPFEKTEQGVALAILRESLNLKRQPWPQVSEKPCQTAAETRPQEAFNSPTDSW</sequence>
<name>A0A9Q1LCI3_9SOLA</name>
<evidence type="ECO:0000256" key="1">
    <source>
        <dbReference type="SAM" id="MobiDB-lite"/>
    </source>
</evidence>
<keyword evidence="3" id="KW-1185">Reference proteome</keyword>